<organism evidence="2 3">
    <name type="scientific">Triangularia verruculosa</name>
    <dbReference type="NCBI Taxonomy" id="2587418"/>
    <lineage>
        <taxon>Eukaryota</taxon>
        <taxon>Fungi</taxon>
        <taxon>Dikarya</taxon>
        <taxon>Ascomycota</taxon>
        <taxon>Pezizomycotina</taxon>
        <taxon>Sordariomycetes</taxon>
        <taxon>Sordariomycetidae</taxon>
        <taxon>Sordariales</taxon>
        <taxon>Podosporaceae</taxon>
        <taxon>Triangularia</taxon>
    </lineage>
</organism>
<dbReference type="AlphaFoldDB" id="A0AAN6XIM7"/>
<feature type="domain" description="F-box" evidence="1">
    <location>
        <begin position="77"/>
        <end position="127"/>
    </location>
</feature>
<evidence type="ECO:0000313" key="2">
    <source>
        <dbReference type="EMBL" id="KAK4200953.1"/>
    </source>
</evidence>
<reference evidence="2" key="1">
    <citation type="journal article" date="2023" name="Mol. Phylogenet. Evol.">
        <title>Genome-scale phylogeny and comparative genomics of the fungal order Sordariales.</title>
        <authorList>
            <person name="Hensen N."/>
            <person name="Bonometti L."/>
            <person name="Westerberg I."/>
            <person name="Brannstrom I.O."/>
            <person name="Guillou S."/>
            <person name="Cros-Aarteil S."/>
            <person name="Calhoun S."/>
            <person name="Haridas S."/>
            <person name="Kuo A."/>
            <person name="Mondo S."/>
            <person name="Pangilinan J."/>
            <person name="Riley R."/>
            <person name="LaButti K."/>
            <person name="Andreopoulos B."/>
            <person name="Lipzen A."/>
            <person name="Chen C."/>
            <person name="Yan M."/>
            <person name="Daum C."/>
            <person name="Ng V."/>
            <person name="Clum A."/>
            <person name="Steindorff A."/>
            <person name="Ohm R.A."/>
            <person name="Martin F."/>
            <person name="Silar P."/>
            <person name="Natvig D.O."/>
            <person name="Lalanne C."/>
            <person name="Gautier V."/>
            <person name="Ament-Velasquez S.L."/>
            <person name="Kruys A."/>
            <person name="Hutchinson M.I."/>
            <person name="Powell A.J."/>
            <person name="Barry K."/>
            <person name="Miller A.N."/>
            <person name="Grigoriev I.V."/>
            <person name="Debuchy R."/>
            <person name="Gladieux P."/>
            <person name="Hiltunen Thoren M."/>
            <person name="Johannesson H."/>
        </authorList>
    </citation>
    <scope>NUCLEOTIDE SEQUENCE</scope>
    <source>
        <strain evidence="2">CBS 315.58</strain>
    </source>
</reference>
<sequence>METHRKLIPDACQSLKAFNIDSLDADAKKEIIEAVFFPYTEFDSATITFPDDEKVLFTSKMLRSPKNLDTNREYTSIGDLTKVPNEIMVQIIVDLDIRTLWSFALVNRHARELVISLPGYKLVVKKFPEILMALFRTKVGILKSVTLADVISILQPHETPYCQGGDCHQIGSFVFLPTLQRCCWRCLQHSDNFHVYTEGLYFRWRPWKSGPGADIQTLPGKYGDSQHVFRARRFLVHRDSHPYDTYDYAMSANRAKREYPYMCAIRVGLVDPKSSLRNAKILPGVCCAGCHEMPIPDDLDGKAKEELYDCKRQVYLEFGSLGCYYLDHFKWCAAAQNLWNEKLE</sequence>
<gene>
    <name evidence="2" type="ORF">QBC40DRAFT_325579</name>
</gene>
<dbReference type="InterPro" id="IPR001810">
    <property type="entry name" value="F-box_dom"/>
</dbReference>
<proteinExistence type="predicted"/>
<protein>
    <recommendedName>
        <fullName evidence="1">F-box domain-containing protein</fullName>
    </recommendedName>
</protein>
<dbReference type="SUPFAM" id="SSF81383">
    <property type="entry name" value="F-box domain"/>
    <property type="match status" value="1"/>
</dbReference>
<dbReference type="InterPro" id="IPR036047">
    <property type="entry name" value="F-box-like_dom_sf"/>
</dbReference>
<keyword evidence="3" id="KW-1185">Reference proteome</keyword>
<evidence type="ECO:0000313" key="3">
    <source>
        <dbReference type="Proteomes" id="UP001303160"/>
    </source>
</evidence>
<dbReference type="EMBL" id="MU863913">
    <property type="protein sequence ID" value="KAK4200953.1"/>
    <property type="molecule type" value="Genomic_DNA"/>
</dbReference>
<dbReference type="PROSITE" id="PS50181">
    <property type="entry name" value="FBOX"/>
    <property type="match status" value="1"/>
</dbReference>
<comment type="caution">
    <text evidence="2">The sequence shown here is derived from an EMBL/GenBank/DDBJ whole genome shotgun (WGS) entry which is preliminary data.</text>
</comment>
<dbReference type="Proteomes" id="UP001303160">
    <property type="component" value="Unassembled WGS sequence"/>
</dbReference>
<reference evidence="2" key="2">
    <citation type="submission" date="2023-05" db="EMBL/GenBank/DDBJ databases">
        <authorList>
            <consortium name="Lawrence Berkeley National Laboratory"/>
            <person name="Steindorff A."/>
            <person name="Hensen N."/>
            <person name="Bonometti L."/>
            <person name="Westerberg I."/>
            <person name="Brannstrom I.O."/>
            <person name="Guillou S."/>
            <person name="Cros-Aarteil S."/>
            <person name="Calhoun S."/>
            <person name="Haridas S."/>
            <person name="Kuo A."/>
            <person name="Mondo S."/>
            <person name="Pangilinan J."/>
            <person name="Riley R."/>
            <person name="Labutti K."/>
            <person name="Andreopoulos B."/>
            <person name="Lipzen A."/>
            <person name="Chen C."/>
            <person name="Yanf M."/>
            <person name="Daum C."/>
            <person name="Ng V."/>
            <person name="Clum A."/>
            <person name="Ohm R."/>
            <person name="Martin F."/>
            <person name="Silar P."/>
            <person name="Natvig D."/>
            <person name="Lalanne C."/>
            <person name="Gautier V."/>
            <person name="Ament-Velasquez S.L."/>
            <person name="Kruys A."/>
            <person name="Hutchinson M.I."/>
            <person name="Powell A.J."/>
            <person name="Barry K."/>
            <person name="Miller A.N."/>
            <person name="Grigoriev I.V."/>
            <person name="Debuchy R."/>
            <person name="Gladieux P."/>
            <person name="Thoren M.H."/>
            <person name="Johannesson H."/>
        </authorList>
    </citation>
    <scope>NUCLEOTIDE SEQUENCE</scope>
    <source>
        <strain evidence="2">CBS 315.58</strain>
    </source>
</reference>
<accession>A0AAN6XIM7</accession>
<evidence type="ECO:0000259" key="1">
    <source>
        <dbReference type="PROSITE" id="PS50181"/>
    </source>
</evidence>
<dbReference type="CDD" id="cd09917">
    <property type="entry name" value="F-box_SF"/>
    <property type="match status" value="1"/>
</dbReference>
<name>A0AAN6XIM7_9PEZI</name>